<name>A0ABS1VSH5_9ACTN</name>
<dbReference type="InterPro" id="IPR025997">
    <property type="entry name" value="SBP_2_dom"/>
</dbReference>
<comment type="subcellular location">
    <subcellularLocation>
        <location evidence="1">Cell envelope</location>
    </subcellularLocation>
</comment>
<organism evidence="5 6">
    <name type="scientific">Paractinoplanes lichenicola</name>
    <dbReference type="NCBI Taxonomy" id="2802976"/>
    <lineage>
        <taxon>Bacteria</taxon>
        <taxon>Bacillati</taxon>
        <taxon>Actinomycetota</taxon>
        <taxon>Actinomycetes</taxon>
        <taxon>Micromonosporales</taxon>
        <taxon>Micromonosporaceae</taxon>
        <taxon>Paractinoplanes</taxon>
    </lineage>
</organism>
<dbReference type="PANTHER" id="PTHR30036">
    <property type="entry name" value="D-XYLOSE-BINDING PERIPLASMIC PROTEIN"/>
    <property type="match status" value="1"/>
</dbReference>
<evidence type="ECO:0000256" key="1">
    <source>
        <dbReference type="ARBA" id="ARBA00004196"/>
    </source>
</evidence>
<evidence type="ECO:0000256" key="2">
    <source>
        <dbReference type="ARBA" id="ARBA00022729"/>
    </source>
</evidence>
<dbReference type="PANTHER" id="PTHR30036:SF1">
    <property type="entry name" value="D-XYLOSE-BINDING PERIPLASMIC PROTEIN"/>
    <property type="match status" value="1"/>
</dbReference>
<accession>A0ABS1VSH5</accession>
<dbReference type="InterPro" id="IPR050555">
    <property type="entry name" value="Bact_Solute-Bind_Prot2"/>
</dbReference>
<dbReference type="RefSeq" id="WP_202993621.1">
    <property type="nucleotide sequence ID" value="NZ_JAENHO010000006.1"/>
</dbReference>
<reference evidence="5 6" key="1">
    <citation type="submission" date="2021-01" db="EMBL/GenBank/DDBJ databases">
        <title>Actinoplanes sp. nov. LDG1-01 isolated from lichen.</title>
        <authorList>
            <person name="Saeng-In P."/>
            <person name="Phongsopitanun W."/>
            <person name="Kanchanasin P."/>
            <person name="Yuki M."/>
            <person name="Kudo T."/>
            <person name="Ohkuma M."/>
            <person name="Tanasupawat S."/>
        </authorList>
    </citation>
    <scope>NUCLEOTIDE SEQUENCE [LARGE SCALE GENOMIC DNA]</scope>
    <source>
        <strain evidence="5 6">LDG1-01</strain>
    </source>
</reference>
<dbReference type="Gene3D" id="3.40.50.2300">
    <property type="match status" value="2"/>
</dbReference>
<evidence type="ECO:0000259" key="4">
    <source>
        <dbReference type="Pfam" id="PF13407"/>
    </source>
</evidence>
<feature type="chain" id="PRO_5045800408" evidence="3">
    <location>
        <begin position="21"/>
        <end position="368"/>
    </location>
</feature>
<evidence type="ECO:0000313" key="6">
    <source>
        <dbReference type="Proteomes" id="UP000598996"/>
    </source>
</evidence>
<sequence length="368" mass="38112">MRKGLFALAAVSLLATGSIAACGDDSGTDSGSTGGDSSAAGKVGIILPDTKSSQRWGTDDPKFLKAAFDAAGVQAEIQNAQGDKTQFQTIADGMISSGVSVLMIVNLDSGTGKAVLEKAKKAGIATIDYDRLTLSGGADYYVSFDNVKVGQLQGEGLVKCLEDKKYQKPVVAELNGSPTDNNATLFAQGYDGVLDPKYADGTFTKGPNQDVPDWDNAQAGTIFEQMLTSNKQIKGVLAANDGLGNAAISVLKKNKLNGQVPVTGQDATVQGLQNILAGDQCMTVYKAIKKEADAAAELAIALAKKQKPTTATGTTEDPESKAKVPSVLLDPQSITKENVKDVIADGFVTKDAVCTADFAKACTDAGIS</sequence>
<protein>
    <submittedName>
        <fullName evidence="5">Substrate-binding domain-containing protein</fullName>
    </submittedName>
</protein>
<proteinExistence type="predicted"/>
<evidence type="ECO:0000313" key="5">
    <source>
        <dbReference type="EMBL" id="MBL7256992.1"/>
    </source>
</evidence>
<keyword evidence="2 3" id="KW-0732">Signal</keyword>
<dbReference type="PROSITE" id="PS51257">
    <property type="entry name" value="PROKAR_LIPOPROTEIN"/>
    <property type="match status" value="1"/>
</dbReference>
<feature type="signal peptide" evidence="3">
    <location>
        <begin position="1"/>
        <end position="20"/>
    </location>
</feature>
<comment type="caution">
    <text evidence="5">The sequence shown here is derived from an EMBL/GenBank/DDBJ whole genome shotgun (WGS) entry which is preliminary data.</text>
</comment>
<gene>
    <name evidence="5" type="ORF">JKJ07_22080</name>
</gene>
<keyword evidence="6" id="KW-1185">Reference proteome</keyword>
<dbReference type="SUPFAM" id="SSF53822">
    <property type="entry name" value="Periplasmic binding protein-like I"/>
    <property type="match status" value="1"/>
</dbReference>
<dbReference type="EMBL" id="JAENHO010000006">
    <property type="protein sequence ID" value="MBL7256992.1"/>
    <property type="molecule type" value="Genomic_DNA"/>
</dbReference>
<dbReference type="Pfam" id="PF13407">
    <property type="entry name" value="Peripla_BP_4"/>
    <property type="match status" value="1"/>
</dbReference>
<dbReference type="InterPro" id="IPR028082">
    <property type="entry name" value="Peripla_BP_I"/>
</dbReference>
<feature type="domain" description="Periplasmic binding protein" evidence="4">
    <location>
        <begin position="46"/>
        <end position="307"/>
    </location>
</feature>
<evidence type="ECO:0000256" key="3">
    <source>
        <dbReference type="SAM" id="SignalP"/>
    </source>
</evidence>
<dbReference type="Proteomes" id="UP000598996">
    <property type="component" value="Unassembled WGS sequence"/>
</dbReference>